<feature type="region of interest" description="Disordered" evidence="6">
    <location>
        <begin position="489"/>
        <end position="617"/>
    </location>
</feature>
<keyword evidence="2" id="KW-0597">Phosphoprotein</keyword>
<name>A0AAF0Y9S2_9TREE</name>
<feature type="region of interest" description="Disordered" evidence="6">
    <location>
        <begin position="746"/>
        <end position="841"/>
    </location>
</feature>
<dbReference type="EMBL" id="CP086717">
    <property type="protein sequence ID" value="WOO82788.1"/>
    <property type="molecule type" value="Genomic_DNA"/>
</dbReference>
<evidence type="ECO:0000256" key="5">
    <source>
        <dbReference type="ARBA" id="ARBA00022801"/>
    </source>
</evidence>
<proteinExistence type="inferred from homology"/>
<dbReference type="PANTHER" id="PTHR46896:SF3">
    <property type="entry name" value="FI06413P-RELATED"/>
    <property type="match status" value="1"/>
</dbReference>
<feature type="compositionally biased region" description="Basic and acidic residues" evidence="6">
    <location>
        <begin position="302"/>
        <end position="317"/>
    </location>
</feature>
<feature type="compositionally biased region" description="Basic and acidic residues" evidence="6">
    <location>
        <begin position="1217"/>
        <end position="1230"/>
    </location>
</feature>
<feature type="region of interest" description="Disordered" evidence="6">
    <location>
        <begin position="856"/>
        <end position="890"/>
    </location>
</feature>
<feature type="compositionally biased region" description="Basic and acidic residues" evidence="6">
    <location>
        <begin position="49"/>
        <end position="68"/>
    </location>
</feature>
<dbReference type="InterPro" id="IPR051947">
    <property type="entry name" value="Sentrin-specific_protease"/>
</dbReference>
<dbReference type="Pfam" id="PF02902">
    <property type="entry name" value="Peptidase_C48"/>
    <property type="match status" value="1"/>
</dbReference>
<feature type="region of interest" description="Disordered" evidence="6">
    <location>
        <begin position="1"/>
        <end position="333"/>
    </location>
</feature>
<feature type="compositionally biased region" description="Low complexity" evidence="6">
    <location>
        <begin position="218"/>
        <end position="227"/>
    </location>
</feature>
<feature type="compositionally biased region" description="Low complexity" evidence="6">
    <location>
        <begin position="136"/>
        <end position="145"/>
    </location>
</feature>
<dbReference type="InterPro" id="IPR038765">
    <property type="entry name" value="Papain-like_cys_pep_sf"/>
</dbReference>
<dbReference type="RefSeq" id="XP_062628820.1">
    <property type="nucleotide sequence ID" value="XM_062772836.1"/>
</dbReference>
<dbReference type="GO" id="GO:0070139">
    <property type="term" value="F:SUMO-specific endopeptidase activity"/>
    <property type="evidence" value="ECO:0007669"/>
    <property type="project" value="TreeGrafter"/>
</dbReference>
<dbReference type="SUPFAM" id="SSF54001">
    <property type="entry name" value="Cysteine proteinases"/>
    <property type="match status" value="1"/>
</dbReference>
<comment type="similarity">
    <text evidence="1">Belongs to the peptidase C48 family.</text>
</comment>
<dbReference type="PROSITE" id="PS50600">
    <property type="entry name" value="ULP_PROTEASE"/>
    <property type="match status" value="1"/>
</dbReference>
<evidence type="ECO:0000313" key="9">
    <source>
        <dbReference type="Proteomes" id="UP000827549"/>
    </source>
</evidence>
<feature type="compositionally biased region" description="Basic and acidic residues" evidence="6">
    <location>
        <begin position="92"/>
        <end position="102"/>
    </location>
</feature>
<feature type="compositionally biased region" description="Polar residues" evidence="6">
    <location>
        <begin position="70"/>
        <end position="91"/>
    </location>
</feature>
<feature type="compositionally biased region" description="Polar residues" evidence="6">
    <location>
        <begin position="157"/>
        <end position="170"/>
    </location>
</feature>
<evidence type="ECO:0000256" key="4">
    <source>
        <dbReference type="ARBA" id="ARBA00022786"/>
    </source>
</evidence>
<organism evidence="8 9">
    <name type="scientific">Vanrija pseudolonga</name>
    <dbReference type="NCBI Taxonomy" id="143232"/>
    <lineage>
        <taxon>Eukaryota</taxon>
        <taxon>Fungi</taxon>
        <taxon>Dikarya</taxon>
        <taxon>Basidiomycota</taxon>
        <taxon>Agaricomycotina</taxon>
        <taxon>Tremellomycetes</taxon>
        <taxon>Trichosporonales</taxon>
        <taxon>Trichosporonaceae</taxon>
        <taxon>Vanrija</taxon>
    </lineage>
</organism>
<feature type="compositionally biased region" description="Low complexity" evidence="6">
    <location>
        <begin position="1306"/>
        <end position="1321"/>
    </location>
</feature>
<dbReference type="GO" id="GO:0006508">
    <property type="term" value="P:proteolysis"/>
    <property type="evidence" value="ECO:0007669"/>
    <property type="project" value="UniProtKB-KW"/>
</dbReference>
<evidence type="ECO:0000259" key="7">
    <source>
        <dbReference type="PROSITE" id="PS50600"/>
    </source>
</evidence>
<feature type="domain" description="Ubiquitin-like protease family profile" evidence="7">
    <location>
        <begin position="634"/>
        <end position="971"/>
    </location>
</feature>
<evidence type="ECO:0000313" key="8">
    <source>
        <dbReference type="EMBL" id="WOO82788.1"/>
    </source>
</evidence>
<feature type="compositionally biased region" description="Polar residues" evidence="6">
    <location>
        <begin position="105"/>
        <end position="125"/>
    </location>
</feature>
<keyword evidence="5" id="KW-0378">Hydrolase</keyword>
<feature type="compositionally biased region" description="Low complexity" evidence="6">
    <location>
        <begin position="1175"/>
        <end position="1188"/>
    </location>
</feature>
<feature type="compositionally biased region" description="Polar residues" evidence="6">
    <location>
        <begin position="820"/>
        <end position="833"/>
    </location>
</feature>
<dbReference type="GO" id="GO:0005634">
    <property type="term" value="C:nucleus"/>
    <property type="evidence" value="ECO:0007669"/>
    <property type="project" value="TreeGrafter"/>
</dbReference>
<dbReference type="InterPro" id="IPR003653">
    <property type="entry name" value="Peptidase_C48_C"/>
</dbReference>
<dbReference type="GO" id="GO:0005737">
    <property type="term" value="C:cytoplasm"/>
    <property type="evidence" value="ECO:0007669"/>
    <property type="project" value="TreeGrafter"/>
</dbReference>
<sequence>MEYQATHSQSPPKPSLVNGLELPDPGSSMSTPRPNASRRLLGIEIGAAADREDNERKRKDRKANDRRLSGLSSPYTPGRNTLNGAPSSSGGQRHDRSTHGRELNPAQQRSGGSRQHVHSSPTRGNWSPDEEIGWRPPQGRGQLGQPPDPPPAKRAKVTQQKLDNSFGRTSSSRERVRDLPEGSEILEVPSSEDEGAVKRNPGFPSAPGPSRSHTASRSGSPQKSSPTKKPPGPHRLASLTPDAESAPYPVLDDDDDYEEEEEEKEEEKLESIEQFSSSAETIPPKMKPSATRPVPGASKLHVTIEKRKAPMRKKDGSVQEPAPSTVAKPKKAVPKASQDPFSYFSAKAQRCFSGDRPIRDVYISLKRGYNFFSLYGKPAPETQDVKEEIPLNDIKEVHWCLDPPMMWVTLAAGSGSSQFESLGGGEPTRGMVLQDNTDSRDFLQMLTKMLPADTKAHRLAYVLPVFSADGSPSLQENLDYMFEKLDGLDRSDGPSLRNRPNARAGPSGKNTPSQMAYRASEMRRQSLQKVLSRPPVDANGRKPRSGSEEYQAPMTSDRRKGKGRADDHTQTKLDFHTPVATRRSTRAARRLERVDDPSDSDEPLETDPPPRAKTPRIDRNDVLFGWPLQGRSDVQVTKGDKYRLVEGDFLNDTFLDFGLRYTLHEQAITQGTRDKVHMFNSFFYDKLSKKDKGFKATDEEWPAYDSVKKWTKTANIFEKDFIIVPINESLHWFLAVIYNPRGILKKREPQPESEPARPATTRPATRRSAKLGGDNQAIARQSSSRSSHHQPPDSPKPADSDDPLNVIDQSFGENADIEKVSSQVDKMSISRNPTPEIPSPRPIQSFVLEMFHEQDKLFQKQDKSPRRGSEVEPTASSPPKGPAKKPRREDFDIVADDKTYVILLDSLGGTHKAVGNNLKRWLQYEAHDKLPATEVPSLDEMSEAVYIDAKVIEQPNSSDCGVFLIHYVSCLLEDPRSVLQFIGKGPPHRTEVDEPYNAELDVVWKRSATERLRDTWAETLDNLTATWNSLHDIPAPAQGMDESTTSVTALGSCIEPWQAAAHSPALSGDGLQGASQRPAILSPSPPASPSTASRQLATSKPSVPSHLSPDNRSKVSPVPSPTGGISNGETGTSGSSSPLYRPVDLEPQQAPTPRSKRPVVEVELRAPGDFPRPTHPLSSSSTPGPSSRNTESRGGTTPIHHALEVGALPRMIATAETSRKNPRDSAETRGRNTPSVAGSASDKENAEGKENQRQRNAVSPDSTLDSSAGSPQPRDRRDGPKSLGTRIAAASKLQRTDPAPTRMNHSSASSKRTSASTKPSSDGPQPKRRKPTQAQKNDTGMTAARAISIDSDSGGEH</sequence>
<feature type="compositionally biased region" description="Basic and acidic residues" evidence="6">
    <location>
        <begin position="563"/>
        <end position="575"/>
    </location>
</feature>
<accession>A0AAF0Y9S2</accession>
<dbReference type="Gene3D" id="3.40.395.10">
    <property type="entry name" value="Adenoviral Proteinase, Chain A"/>
    <property type="match status" value="1"/>
</dbReference>
<reference evidence="8" key="1">
    <citation type="submission" date="2023-10" db="EMBL/GenBank/DDBJ databases">
        <authorList>
            <person name="Noh H."/>
        </authorList>
    </citation>
    <scope>NUCLEOTIDE SEQUENCE</scope>
    <source>
        <strain evidence="8">DUCC4014</strain>
    </source>
</reference>
<evidence type="ECO:0000256" key="3">
    <source>
        <dbReference type="ARBA" id="ARBA00022670"/>
    </source>
</evidence>
<protein>
    <submittedName>
        <fullName evidence="8">Sentrin-specific protease 6</fullName>
    </submittedName>
</protein>
<dbReference type="GO" id="GO:0016926">
    <property type="term" value="P:protein desumoylation"/>
    <property type="evidence" value="ECO:0007669"/>
    <property type="project" value="TreeGrafter"/>
</dbReference>
<feature type="compositionally biased region" description="Basic and acidic residues" evidence="6">
    <location>
        <begin position="171"/>
        <end position="180"/>
    </location>
</feature>
<dbReference type="GeneID" id="87809500"/>
<keyword evidence="9" id="KW-1185">Reference proteome</keyword>
<feature type="compositionally biased region" description="Acidic residues" evidence="6">
    <location>
        <begin position="251"/>
        <end position="265"/>
    </location>
</feature>
<dbReference type="PANTHER" id="PTHR46896">
    <property type="entry name" value="SENTRIN-SPECIFIC PROTEASE"/>
    <property type="match status" value="1"/>
</dbReference>
<keyword evidence="3 8" id="KW-0645">Protease</keyword>
<feature type="compositionally biased region" description="Low complexity" evidence="6">
    <location>
        <begin position="1122"/>
        <end position="1137"/>
    </location>
</feature>
<feature type="compositionally biased region" description="Basic and acidic residues" evidence="6">
    <location>
        <begin position="856"/>
        <end position="870"/>
    </location>
</feature>
<evidence type="ECO:0000256" key="2">
    <source>
        <dbReference type="ARBA" id="ARBA00022553"/>
    </source>
</evidence>
<feature type="region of interest" description="Disordered" evidence="6">
    <location>
        <begin position="1064"/>
        <end position="1357"/>
    </location>
</feature>
<feature type="compositionally biased region" description="Polar residues" evidence="6">
    <location>
        <begin position="1"/>
        <end position="10"/>
    </location>
</feature>
<feature type="compositionally biased region" description="Polar residues" evidence="6">
    <location>
        <begin position="1254"/>
        <end position="1270"/>
    </location>
</feature>
<gene>
    <name evidence="8" type="primary">SENP6_1</name>
    <name evidence="8" type="ORF">LOC62_04G006275</name>
</gene>
<keyword evidence="4" id="KW-0833">Ubl conjugation pathway</keyword>
<dbReference type="Proteomes" id="UP000827549">
    <property type="component" value="Chromosome 4"/>
</dbReference>
<feature type="compositionally biased region" description="Basic and acidic residues" evidence="6">
    <location>
        <begin position="1241"/>
        <end position="1253"/>
    </location>
</feature>
<evidence type="ECO:0000256" key="1">
    <source>
        <dbReference type="ARBA" id="ARBA00005234"/>
    </source>
</evidence>
<evidence type="ECO:0000256" key="6">
    <source>
        <dbReference type="SAM" id="MobiDB-lite"/>
    </source>
</evidence>